<name>A0A428PR03_9HYPO</name>
<comment type="caution">
    <text evidence="1">The sequence shown here is derived from an EMBL/GenBank/DDBJ whole genome shotgun (WGS) entry which is preliminary data.</text>
</comment>
<accession>A0A428PR03</accession>
<dbReference type="SUPFAM" id="SSF55298">
    <property type="entry name" value="YjgF-like"/>
    <property type="match status" value="1"/>
</dbReference>
<evidence type="ECO:0000313" key="2">
    <source>
        <dbReference type="Proteomes" id="UP000288168"/>
    </source>
</evidence>
<gene>
    <name evidence="1" type="ORF">CEP54_009428</name>
</gene>
<dbReference type="STRING" id="1325734.A0A428PR03"/>
<dbReference type="Pfam" id="PF01042">
    <property type="entry name" value="Ribonuc_L-PSP"/>
    <property type="match status" value="1"/>
</dbReference>
<dbReference type="Gene3D" id="3.30.1330.40">
    <property type="entry name" value="RutC-like"/>
    <property type="match status" value="1"/>
</dbReference>
<dbReference type="InterPro" id="IPR035959">
    <property type="entry name" value="RutC-like_sf"/>
</dbReference>
<reference evidence="1 2" key="1">
    <citation type="submission" date="2017-06" db="EMBL/GenBank/DDBJ databases">
        <title>Comparative genomic analysis of Ambrosia Fusariam Clade fungi.</title>
        <authorList>
            <person name="Stajich J.E."/>
            <person name="Carrillo J."/>
            <person name="Kijimoto T."/>
            <person name="Eskalen A."/>
            <person name="O'Donnell K."/>
            <person name="Kasson M."/>
        </authorList>
    </citation>
    <scope>NUCLEOTIDE SEQUENCE [LARGE SCALE GENOMIC DNA]</scope>
    <source>
        <strain evidence="1 2">NRRL62584</strain>
    </source>
</reference>
<dbReference type="OrthoDB" id="5294021at2759"/>
<dbReference type="EMBL" id="NKCI01000102">
    <property type="protein sequence ID" value="RSL55356.1"/>
    <property type="molecule type" value="Genomic_DNA"/>
</dbReference>
<dbReference type="AlphaFoldDB" id="A0A428PR03"/>
<keyword evidence="2" id="KW-1185">Reference proteome</keyword>
<dbReference type="InterPro" id="IPR006175">
    <property type="entry name" value="YjgF/YER057c/UK114"/>
</dbReference>
<organism evidence="1 2">
    <name type="scientific">Fusarium duplospermum</name>
    <dbReference type="NCBI Taxonomy" id="1325734"/>
    <lineage>
        <taxon>Eukaryota</taxon>
        <taxon>Fungi</taxon>
        <taxon>Dikarya</taxon>
        <taxon>Ascomycota</taxon>
        <taxon>Pezizomycotina</taxon>
        <taxon>Sordariomycetes</taxon>
        <taxon>Hypocreomycetidae</taxon>
        <taxon>Hypocreales</taxon>
        <taxon>Nectriaceae</taxon>
        <taxon>Fusarium</taxon>
        <taxon>Fusarium solani species complex</taxon>
    </lineage>
</organism>
<proteinExistence type="predicted"/>
<dbReference type="Proteomes" id="UP000288168">
    <property type="component" value="Unassembled WGS sequence"/>
</dbReference>
<sequence length="194" mass="21782">MTGSYAKHWTDNGSIVTIDDMPINADVFEWVSQLRAQLLRARDETRSLMPHEESDSPPIGLISSNQILLQTFYNYNTVNPSKRRIVFPSNYFHTKLPDSFCNMATHRDQSPSAFFLSPLGIYDGGFYSHAVTVNRPGRLVWTSGIIGKRPDGSLPDDFIEQVDLAIDNLLLTLNAAGATGRDLIQVNMYAVDWK</sequence>
<protein>
    <submittedName>
        <fullName evidence="1">Uncharacterized protein</fullName>
    </submittedName>
</protein>
<evidence type="ECO:0000313" key="1">
    <source>
        <dbReference type="EMBL" id="RSL55356.1"/>
    </source>
</evidence>